<sequence>MGLSAYNILRWTTLVGIAILSSLLAYIVFVITGKRHRVPSTPPVEESNRTEARQKSMIIPDNCEGRAFIISSYQLLRDIYFDDRRHLTPFELIKQTKNETNLFLKELTEIYLPVKYGNCEPDEAQSREFRSLLLELKEFLDTSSETFDRTQ</sequence>
<evidence type="ECO:0000313" key="2">
    <source>
        <dbReference type="EMBL" id="HCO69137.1"/>
    </source>
</evidence>
<dbReference type="AlphaFoldDB" id="A0A3D3TKI7"/>
<evidence type="ECO:0000313" key="3">
    <source>
        <dbReference type="Proteomes" id="UP000264215"/>
    </source>
</evidence>
<keyword evidence="1" id="KW-1133">Transmembrane helix</keyword>
<dbReference type="Proteomes" id="UP000264215">
    <property type="component" value="Unassembled WGS sequence"/>
</dbReference>
<proteinExistence type="predicted"/>
<protein>
    <recommendedName>
        <fullName evidence="4">DUF4129 domain-containing protein</fullName>
    </recommendedName>
</protein>
<evidence type="ECO:0000256" key="1">
    <source>
        <dbReference type="SAM" id="Phobius"/>
    </source>
</evidence>
<name>A0A3D3TKI7_9BACT</name>
<gene>
    <name evidence="2" type="ORF">DIT26_00880</name>
</gene>
<keyword evidence="1" id="KW-0472">Membrane</keyword>
<accession>A0A3D3TKI7</accession>
<dbReference type="EMBL" id="DQBS01000020">
    <property type="protein sequence ID" value="HCO69137.1"/>
    <property type="molecule type" value="Genomic_DNA"/>
</dbReference>
<keyword evidence="1" id="KW-0812">Transmembrane</keyword>
<feature type="transmembrane region" description="Helical" evidence="1">
    <location>
        <begin position="12"/>
        <end position="31"/>
    </location>
</feature>
<evidence type="ECO:0008006" key="4">
    <source>
        <dbReference type="Google" id="ProtNLM"/>
    </source>
</evidence>
<reference evidence="2 3" key="1">
    <citation type="journal article" date="2018" name="Nat. Biotechnol.">
        <title>A standardized bacterial taxonomy based on genome phylogeny substantially revises the tree of life.</title>
        <authorList>
            <person name="Parks D.H."/>
            <person name="Chuvochina M."/>
            <person name="Waite D.W."/>
            <person name="Rinke C."/>
            <person name="Skarshewski A."/>
            <person name="Chaumeil P.A."/>
            <person name="Hugenholtz P."/>
        </authorList>
    </citation>
    <scope>NUCLEOTIDE SEQUENCE [LARGE SCALE GENOMIC DNA]</scope>
    <source>
        <strain evidence="2">UBA9905</strain>
    </source>
</reference>
<organism evidence="2 3">
    <name type="scientific">Mesotoga infera</name>
    <dbReference type="NCBI Taxonomy" id="1236046"/>
    <lineage>
        <taxon>Bacteria</taxon>
        <taxon>Thermotogati</taxon>
        <taxon>Thermotogota</taxon>
        <taxon>Thermotogae</taxon>
        <taxon>Kosmotogales</taxon>
        <taxon>Kosmotogaceae</taxon>
        <taxon>Mesotoga</taxon>
    </lineage>
</organism>
<comment type="caution">
    <text evidence="2">The sequence shown here is derived from an EMBL/GenBank/DDBJ whole genome shotgun (WGS) entry which is preliminary data.</text>
</comment>